<reference evidence="1 2" key="1">
    <citation type="submission" date="2020-10" db="EMBL/GenBank/DDBJ databases">
        <title>Connecting structure to function with the recovery of over 1000 high-quality activated sludge metagenome-assembled genomes encoding full-length rRNA genes using long-read sequencing.</title>
        <authorList>
            <person name="Singleton C.M."/>
            <person name="Petriglieri F."/>
            <person name="Kristensen J.M."/>
            <person name="Kirkegaard R.H."/>
            <person name="Michaelsen T.Y."/>
            <person name="Andersen M.H."/>
            <person name="Karst S.M."/>
            <person name="Dueholm M.S."/>
            <person name="Nielsen P.H."/>
            <person name="Albertsen M."/>
        </authorList>
    </citation>
    <scope>NUCLEOTIDE SEQUENCE [LARGE SCALE GENOMIC DNA]</scope>
    <source>
        <strain evidence="1">Ribe_18-Q3-R11-54_MAXAC.273</strain>
    </source>
</reference>
<comment type="caution">
    <text evidence="1">The sequence shown here is derived from an EMBL/GenBank/DDBJ whole genome shotgun (WGS) entry which is preliminary data.</text>
</comment>
<evidence type="ECO:0000313" key="2">
    <source>
        <dbReference type="Proteomes" id="UP000808337"/>
    </source>
</evidence>
<sequence>MDLENGDFILLSNGGVEVVYRSEIFRRQTPCPEVAAYIYSLSEIISYTLSKDKPSLKRLPCDSIYRMTQKLLHD</sequence>
<evidence type="ECO:0000313" key="1">
    <source>
        <dbReference type="EMBL" id="MBK9984576.1"/>
    </source>
</evidence>
<accession>A0A9D7SYK1</accession>
<protein>
    <submittedName>
        <fullName evidence="1">Uncharacterized protein</fullName>
    </submittedName>
</protein>
<name>A0A9D7SYK1_9BACT</name>
<dbReference type="EMBL" id="JADKGY010000030">
    <property type="protein sequence ID" value="MBK9984576.1"/>
    <property type="molecule type" value="Genomic_DNA"/>
</dbReference>
<dbReference type="AlphaFoldDB" id="A0A9D7SYK1"/>
<gene>
    <name evidence="1" type="ORF">IPP15_19795</name>
</gene>
<proteinExistence type="predicted"/>
<organism evidence="1 2">
    <name type="scientific">Candidatus Opimibacter skivensis</name>
    <dbReference type="NCBI Taxonomy" id="2982028"/>
    <lineage>
        <taxon>Bacteria</taxon>
        <taxon>Pseudomonadati</taxon>
        <taxon>Bacteroidota</taxon>
        <taxon>Saprospiria</taxon>
        <taxon>Saprospirales</taxon>
        <taxon>Saprospiraceae</taxon>
        <taxon>Candidatus Opimibacter</taxon>
    </lineage>
</organism>
<dbReference type="Proteomes" id="UP000808337">
    <property type="component" value="Unassembled WGS sequence"/>
</dbReference>